<accession>A0AAN8ECW5</accession>
<evidence type="ECO:0000313" key="3">
    <source>
        <dbReference type="Proteomes" id="UP001316803"/>
    </source>
</evidence>
<evidence type="ECO:0000313" key="2">
    <source>
        <dbReference type="EMBL" id="KAK5948413.1"/>
    </source>
</evidence>
<dbReference type="Proteomes" id="UP001316803">
    <property type="component" value="Unassembled WGS sequence"/>
</dbReference>
<feature type="region of interest" description="Disordered" evidence="1">
    <location>
        <begin position="189"/>
        <end position="218"/>
    </location>
</feature>
<protein>
    <submittedName>
        <fullName evidence="2">Uncharacterized protein</fullName>
    </submittedName>
</protein>
<proteinExistence type="predicted"/>
<comment type="caution">
    <text evidence="2">The sequence shown here is derived from an EMBL/GenBank/DDBJ whole genome shotgun (WGS) entry which is preliminary data.</text>
</comment>
<feature type="compositionally biased region" description="Acidic residues" evidence="1">
    <location>
        <begin position="125"/>
        <end position="135"/>
    </location>
</feature>
<dbReference type="Pfam" id="PF10013">
    <property type="entry name" value="DUF2256"/>
    <property type="match status" value="1"/>
</dbReference>
<reference evidence="2 3" key="1">
    <citation type="submission" date="2022-12" db="EMBL/GenBank/DDBJ databases">
        <title>Genomic features and morphological characterization of a novel Knufia sp. strain isolated from spacecraft assembly facility.</title>
        <authorList>
            <person name="Teixeira M."/>
            <person name="Chander A.M."/>
            <person name="Stajich J.E."/>
            <person name="Venkateswaran K."/>
        </authorList>
    </citation>
    <scope>NUCLEOTIDE SEQUENCE [LARGE SCALE GENOMIC DNA]</scope>
    <source>
        <strain evidence="2 3">FJI-L2-BK-P2</strain>
    </source>
</reference>
<gene>
    <name evidence="2" type="ORF">OHC33_010587</name>
</gene>
<feature type="region of interest" description="Disordered" evidence="1">
    <location>
        <begin position="121"/>
        <end position="175"/>
    </location>
</feature>
<organism evidence="2 3">
    <name type="scientific">Knufia fluminis</name>
    <dbReference type="NCBI Taxonomy" id="191047"/>
    <lineage>
        <taxon>Eukaryota</taxon>
        <taxon>Fungi</taxon>
        <taxon>Dikarya</taxon>
        <taxon>Ascomycota</taxon>
        <taxon>Pezizomycotina</taxon>
        <taxon>Eurotiomycetes</taxon>
        <taxon>Chaetothyriomycetidae</taxon>
        <taxon>Chaetothyriales</taxon>
        <taxon>Trichomeriaceae</taxon>
        <taxon>Knufia</taxon>
    </lineage>
</organism>
<dbReference type="AlphaFoldDB" id="A0AAN8ECW5"/>
<name>A0AAN8ECW5_9EURO</name>
<dbReference type="EMBL" id="JAKLMC020000048">
    <property type="protein sequence ID" value="KAK5948413.1"/>
    <property type="molecule type" value="Genomic_DNA"/>
</dbReference>
<keyword evidence="3" id="KW-1185">Reference proteome</keyword>
<evidence type="ECO:0000256" key="1">
    <source>
        <dbReference type="SAM" id="MobiDB-lite"/>
    </source>
</evidence>
<dbReference type="InterPro" id="IPR017136">
    <property type="entry name" value="UCP037205"/>
</dbReference>
<feature type="compositionally biased region" description="Basic and acidic residues" evidence="1">
    <location>
        <begin position="158"/>
        <end position="175"/>
    </location>
</feature>
<sequence length="243" mass="27572">MSWMDSWSRPNKSSATPPPLYLTDENVKYCAACGRVIGARKSHKQNEVVKYCSDSCRKRRLKPLDKKIDSTILALLSGQEDSGIEKIDVKSRYRKGDRRNMITCDEIEAIVFDRKVAAVKTPDEQTSDEFEEDPYASEKEIPAGDLQGKPPNPTGPGSEEKRQEGQKRAEEREMVRRAARRAVVFGFPLDEKEEVRKDGKTKPAADQRASSDEAPRRKCEALMNGHVVEPSFAKGNWSIRWRE</sequence>